<accession>A0A5B7F5E9</accession>
<proteinExistence type="predicted"/>
<feature type="transmembrane region" description="Helical" evidence="1">
    <location>
        <begin position="42"/>
        <end position="60"/>
    </location>
</feature>
<dbReference type="AlphaFoldDB" id="A0A5B7F5E9"/>
<organism evidence="2 3">
    <name type="scientific">Portunus trituberculatus</name>
    <name type="common">Swimming crab</name>
    <name type="synonym">Neptunus trituberculatus</name>
    <dbReference type="NCBI Taxonomy" id="210409"/>
    <lineage>
        <taxon>Eukaryota</taxon>
        <taxon>Metazoa</taxon>
        <taxon>Ecdysozoa</taxon>
        <taxon>Arthropoda</taxon>
        <taxon>Crustacea</taxon>
        <taxon>Multicrustacea</taxon>
        <taxon>Malacostraca</taxon>
        <taxon>Eumalacostraca</taxon>
        <taxon>Eucarida</taxon>
        <taxon>Decapoda</taxon>
        <taxon>Pleocyemata</taxon>
        <taxon>Brachyura</taxon>
        <taxon>Eubrachyura</taxon>
        <taxon>Portunoidea</taxon>
        <taxon>Portunidae</taxon>
        <taxon>Portuninae</taxon>
        <taxon>Portunus</taxon>
    </lineage>
</organism>
<keyword evidence="1" id="KW-0472">Membrane</keyword>
<evidence type="ECO:0000313" key="3">
    <source>
        <dbReference type="Proteomes" id="UP000324222"/>
    </source>
</evidence>
<dbReference type="EMBL" id="VSRR010005355">
    <property type="protein sequence ID" value="MPC42231.1"/>
    <property type="molecule type" value="Genomic_DNA"/>
</dbReference>
<evidence type="ECO:0000256" key="1">
    <source>
        <dbReference type="SAM" id="Phobius"/>
    </source>
</evidence>
<gene>
    <name evidence="2" type="ORF">E2C01_035847</name>
</gene>
<sequence>MLQQVKTFWVAASRPEPLCLPSSAQLVASSRGNKTYPSVPGFAFYLWTFFTTVLEVTSVMRTR</sequence>
<keyword evidence="1" id="KW-1133">Transmembrane helix</keyword>
<protein>
    <submittedName>
        <fullName evidence="2">Uncharacterized protein</fullName>
    </submittedName>
</protein>
<reference evidence="2 3" key="1">
    <citation type="submission" date="2019-05" db="EMBL/GenBank/DDBJ databases">
        <title>Another draft genome of Portunus trituberculatus and its Hox gene families provides insights of decapod evolution.</title>
        <authorList>
            <person name="Jeong J.-H."/>
            <person name="Song I."/>
            <person name="Kim S."/>
            <person name="Choi T."/>
            <person name="Kim D."/>
            <person name="Ryu S."/>
            <person name="Kim W."/>
        </authorList>
    </citation>
    <scope>NUCLEOTIDE SEQUENCE [LARGE SCALE GENOMIC DNA]</scope>
    <source>
        <tissue evidence="2">Muscle</tissue>
    </source>
</reference>
<keyword evidence="3" id="KW-1185">Reference proteome</keyword>
<evidence type="ECO:0000313" key="2">
    <source>
        <dbReference type="EMBL" id="MPC42231.1"/>
    </source>
</evidence>
<dbReference type="Proteomes" id="UP000324222">
    <property type="component" value="Unassembled WGS sequence"/>
</dbReference>
<keyword evidence="1" id="KW-0812">Transmembrane</keyword>
<name>A0A5B7F5E9_PORTR</name>
<comment type="caution">
    <text evidence="2">The sequence shown here is derived from an EMBL/GenBank/DDBJ whole genome shotgun (WGS) entry which is preliminary data.</text>
</comment>